<evidence type="ECO:0000256" key="2">
    <source>
        <dbReference type="SAM" id="MobiDB-lite"/>
    </source>
</evidence>
<evidence type="ECO:0000313" key="5">
    <source>
        <dbReference type="Proteomes" id="UP000192448"/>
    </source>
</evidence>
<dbReference type="Gene3D" id="2.60.40.1650">
    <property type="entry name" value="Porin MspA (Ig-like beta-sandwich domain)"/>
    <property type="match status" value="2"/>
</dbReference>
<keyword evidence="5" id="KW-1185">Reference proteome</keyword>
<keyword evidence="1 3" id="KW-0732">Signal</keyword>
<dbReference type="AlphaFoldDB" id="A0A1X0BAH0"/>
<evidence type="ECO:0000256" key="3">
    <source>
        <dbReference type="SAM" id="SignalP"/>
    </source>
</evidence>
<dbReference type="RefSeq" id="WP_425436972.1">
    <property type="nucleotide sequence ID" value="NZ_MVHF01000002.1"/>
</dbReference>
<evidence type="ECO:0000256" key="1">
    <source>
        <dbReference type="ARBA" id="ARBA00022729"/>
    </source>
</evidence>
<feature type="chain" id="PRO_5013004262" evidence="3">
    <location>
        <begin position="26"/>
        <end position="229"/>
    </location>
</feature>
<feature type="signal peptide" evidence="3">
    <location>
        <begin position="1"/>
        <end position="25"/>
    </location>
</feature>
<dbReference type="EMBL" id="MVHF01000002">
    <property type="protein sequence ID" value="ORA39327.1"/>
    <property type="molecule type" value="Genomic_DNA"/>
</dbReference>
<accession>A0A1X0BAH0</accession>
<reference evidence="4 5" key="1">
    <citation type="submission" date="2017-02" db="EMBL/GenBank/DDBJ databases">
        <title>The new phylogeny of genus Mycobacterium.</title>
        <authorList>
            <person name="Tortoli E."/>
            <person name="Trovato A."/>
            <person name="Cirillo D.M."/>
        </authorList>
    </citation>
    <scope>NUCLEOTIDE SEQUENCE [LARGE SCALE GENOMIC DNA]</scope>
    <source>
        <strain evidence="4 5">RW6</strain>
    </source>
</reference>
<proteinExistence type="predicted"/>
<sequence>MGFRRAAAFVVCVALAATISPPAGADPDPATPPPAADPATDGKVTSGETVSVHTPDGWFLTLGAMDEAQVPVPPLTTAVSSREYLANGTFTGTLAGPGDPQGLLEVGYEIGCGVDMSTSNGVTMAGSAGLTPSVGLSGPVGALPTTVVPVIGTPVNGVITVGLKPGIIIVVPVDKKEFKSARPWIMISNFHVKIDGCVGQSFIRSYATLTRKTDESDVVLSYVGVTTTV</sequence>
<evidence type="ECO:0000313" key="4">
    <source>
        <dbReference type="EMBL" id="ORA39327.1"/>
    </source>
</evidence>
<organism evidence="4 5">
    <name type="scientific">Mycobacterium aquaticum</name>
    <dbReference type="NCBI Taxonomy" id="1927124"/>
    <lineage>
        <taxon>Bacteria</taxon>
        <taxon>Bacillati</taxon>
        <taxon>Actinomycetota</taxon>
        <taxon>Actinomycetes</taxon>
        <taxon>Mycobacteriales</taxon>
        <taxon>Mycobacteriaceae</taxon>
        <taxon>Mycobacterium</taxon>
    </lineage>
</organism>
<dbReference type="Proteomes" id="UP000192448">
    <property type="component" value="Unassembled WGS sequence"/>
</dbReference>
<protein>
    <submittedName>
        <fullName evidence="4">MspA protein</fullName>
    </submittedName>
</protein>
<dbReference type="SUPFAM" id="SSF56959">
    <property type="entry name" value="Leukocidin-like"/>
    <property type="match status" value="1"/>
</dbReference>
<feature type="region of interest" description="Disordered" evidence="2">
    <location>
        <begin position="21"/>
        <end position="50"/>
    </location>
</feature>
<comment type="caution">
    <text evidence="4">The sequence shown here is derived from an EMBL/GenBank/DDBJ whole genome shotgun (WGS) entry which is preliminary data.</text>
</comment>
<dbReference type="Pfam" id="PF09203">
    <property type="entry name" value="MspA"/>
    <property type="match status" value="1"/>
</dbReference>
<name>A0A1X0BAH0_9MYCO</name>
<gene>
    <name evidence="4" type="ORF">BST13_03455</name>
</gene>
<dbReference type="STRING" id="1927124.BST13_03455"/>
<dbReference type="InterPro" id="IPR015286">
    <property type="entry name" value="Porin_fam_mycobact-type"/>
</dbReference>
<dbReference type="InterPro" id="IPR036435">
    <property type="entry name" value="Leukocidin/porin_MspA_sf"/>
</dbReference>